<proteinExistence type="predicted"/>
<reference evidence="1 2" key="1">
    <citation type="submission" date="2024-09" db="EMBL/GenBank/DDBJ databases">
        <title>Whole genome analysis of Stenotrophomonas geniculata MK-1, and its biological control impact on peanut foliage fungus diseases.</title>
        <authorList>
            <person name="Ahsan T."/>
        </authorList>
    </citation>
    <scope>NUCLEOTIDE SEQUENCE [LARGE SCALE GENOMIC DNA]</scope>
    <source>
        <strain evidence="1 2">MK-1</strain>
    </source>
</reference>
<protein>
    <submittedName>
        <fullName evidence="1">Uncharacterized protein</fullName>
    </submittedName>
</protein>
<accession>A0ABW1MXA1</accession>
<organism evidence="1 2">
    <name type="scientific">Stenotrophomonas geniculata</name>
    <dbReference type="NCBI Taxonomy" id="86188"/>
    <lineage>
        <taxon>Bacteria</taxon>
        <taxon>Pseudomonadati</taxon>
        <taxon>Pseudomonadota</taxon>
        <taxon>Gammaproteobacteria</taxon>
        <taxon>Lysobacterales</taxon>
        <taxon>Lysobacteraceae</taxon>
        <taxon>Stenotrophomonas</taxon>
    </lineage>
</organism>
<dbReference type="Proteomes" id="UP001596115">
    <property type="component" value="Unassembled WGS sequence"/>
</dbReference>
<gene>
    <name evidence="1" type="ORF">ACFLLB_03610</name>
</gene>
<evidence type="ECO:0000313" key="2">
    <source>
        <dbReference type="Proteomes" id="UP001596115"/>
    </source>
</evidence>
<sequence>MSPTFSQYTTPELEIVARLDHALADEIFSLHRQGYDVREVLHEARAFKTEAQLMRREINRRKARP</sequence>
<keyword evidence="2" id="KW-1185">Reference proteome</keyword>
<name>A0ABW1MXA1_9GAMM</name>
<comment type="caution">
    <text evidence="1">The sequence shown here is derived from an EMBL/GenBank/DDBJ whole genome shotgun (WGS) entry which is preliminary data.</text>
</comment>
<dbReference type="RefSeq" id="WP_241884422.1">
    <property type="nucleotide sequence ID" value="NZ_JBFLAA010000005.1"/>
</dbReference>
<dbReference type="EMBL" id="JBHRFL010000003">
    <property type="protein sequence ID" value="MFC6068656.1"/>
    <property type="molecule type" value="Genomic_DNA"/>
</dbReference>
<evidence type="ECO:0000313" key="1">
    <source>
        <dbReference type="EMBL" id="MFC6068656.1"/>
    </source>
</evidence>